<feature type="compositionally biased region" description="Pro residues" evidence="3">
    <location>
        <begin position="179"/>
        <end position="189"/>
    </location>
</feature>
<evidence type="ECO:0000256" key="3">
    <source>
        <dbReference type="SAM" id="MobiDB-lite"/>
    </source>
</evidence>
<feature type="region of interest" description="Disordered" evidence="3">
    <location>
        <begin position="175"/>
        <end position="242"/>
    </location>
</feature>
<evidence type="ECO:0000256" key="1">
    <source>
        <dbReference type="ARBA" id="ARBA00022669"/>
    </source>
</evidence>
<keyword evidence="7" id="KW-1185">Reference proteome</keyword>
<evidence type="ECO:0000256" key="2">
    <source>
        <dbReference type="ARBA" id="ARBA00023026"/>
    </source>
</evidence>
<name>A0A507CV37_9FUNG</name>
<dbReference type="PANTHER" id="PTHR34997">
    <property type="entry name" value="AM15"/>
    <property type="match status" value="1"/>
</dbReference>
<dbReference type="STRING" id="286115.A0A507CV37"/>
<dbReference type="PROSITE" id="PS51782">
    <property type="entry name" value="LYSM"/>
    <property type="match status" value="2"/>
</dbReference>
<sequence length="393" mass="40354">MHILSTALALCLISRSPSYALDATINPRCLAGQANLPPVANSSCGFKMIAQCLRSYTVPSTGTLCSDVVSANGLTSIDHIVGLNPGLDCQNILYEGEKVCISPPTSSSPIQIPPDCTERMIVQHGQTCVSIATTYLPDAGIPDLERLNPGLACAAGVPPGTLLCVARCTASATATAAPTIPPPQSPPAPDTAASTPTRAFTTQRASISTSTVASTPTRGPIGPAQQPNTVPSPRPAAPPGPAIQIPQDCQERYITQPADTCVSISAAFLHSDVQALVAMNGGLDCANMGENQVICIARCNTTGVIPTLGSSFATPSASSRTVVGTLAPFQYAASAKAAPTAACTKYYTITDQDTCASIAGHMCGHDVNRLLRLNPGLDCALPNVGQSICVSQK</sequence>
<accession>A0A507CV37</accession>
<dbReference type="Gene3D" id="3.10.350.10">
    <property type="entry name" value="LysM domain"/>
    <property type="match status" value="4"/>
</dbReference>
<dbReference type="InterPro" id="IPR052210">
    <property type="entry name" value="LysM1-like"/>
</dbReference>
<feature type="chain" id="PRO_5021227499" description="LysM domain-containing protein" evidence="4">
    <location>
        <begin position="21"/>
        <end position="393"/>
    </location>
</feature>
<gene>
    <name evidence="6" type="ORF">SeMB42_g04919</name>
</gene>
<evidence type="ECO:0000313" key="7">
    <source>
        <dbReference type="Proteomes" id="UP000317494"/>
    </source>
</evidence>
<proteinExistence type="predicted"/>
<evidence type="ECO:0000256" key="4">
    <source>
        <dbReference type="SAM" id="SignalP"/>
    </source>
</evidence>
<dbReference type="Pfam" id="PF01476">
    <property type="entry name" value="LysM"/>
    <property type="match status" value="3"/>
</dbReference>
<dbReference type="VEuPathDB" id="FungiDB:SeMB42_g04919"/>
<keyword evidence="2" id="KW-0843">Virulence</keyword>
<feature type="compositionally biased region" description="Polar residues" evidence="3">
    <location>
        <begin position="198"/>
        <end position="217"/>
    </location>
</feature>
<protein>
    <recommendedName>
        <fullName evidence="5">LysM domain-containing protein</fullName>
    </recommendedName>
</protein>
<keyword evidence="1" id="KW-0147">Chitin-binding</keyword>
<feature type="signal peptide" evidence="4">
    <location>
        <begin position="1"/>
        <end position="20"/>
    </location>
</feature>
<dbReference type="AlphaFoldDB" id="A0A507CV37"/>
<dbReference type="GO" id="GO:0008061">
    <property type="term" value="F:chitin binding"/>
    <property type="evidence" value="ECO:0007669"/>
    <property type="project" value="UniProtKB-KW"/>
</dbReference>
<evidence type="ECO:0000313" key="6">
    <source>
        <dbReference type="EMBL" id="TPX42968.1"/>
    </source>
</evidence>
<dbReference type="InterPro" id="IPR018392">
    <property type="entry name" value="LysM"/>
</dbReference>
<evidence type="ECO:0000259" key="5">
    <source>
        <dbReference type="PROSITE" id="PS51782"/>
    </source>
</evidence>
<dbReference type="SUPFAM" id="SSF54106">
    <property type="entry name" value="LysM domain"/>
    <property type="match status" value="1"/>
</dbReference>
<dbReference type="InterPro" id="IPR036779">
    <property type="entry name" value="LysM_dom_sf"/>
</dbReference>
<keyword evidence="4" id="KW-0732">Signal</keyword>
<feature type="domain" description="LysM" evidence="5">
    <location>
        <begin position="251"/>
        <end position="296"/>
    </location>
</feature>
<comment type="caution">
    <text evidence="6">The sequence shown here is derived from an EMBL/GenBank/DDBJ whole genome shotgun (WGS) entry which is preliminary data.</text>
</comment>
<reference evidence="6 7" key="1">
    <citation type="journal article" date="2019" name="Sci. Rep.">
        <title>Comparative genomics of chytrid fungi reveal insights into the obligate biotrophic and pathogenic lifestyle of Synchytrium endobioticum.</title>
        <authorList>
            <person name="van de Vossenberg B.T.L.H."/>
            <person name="Warris S."/>
            <person name="Nguyen H.D.T."/>
            <person name="van Gent-Pelzer M.P.E."/>
            <person name="Joly D.L."/>
            <person name="van de Geest H.C."/>
            <person name="Bonants P.J.M."/>
            <person name="Smith D.S."/>
            <person name="Levesque C.A."/>
            <person name="van der Lee T.A.J."/>
        </authorList>
    </citation>
    <scope>NUCLEOTIDE SEQUENCE [LARGE SCALE GENOMIC DNA]</scope>
    <source>
        <strain evidence="6 7">MB42</strain>
    </source>
</reference>
<feature type="compositionally biased region" description="Pro residues" evidence="3">
    <location>
        <begin position="230"/>
        <end position="241"/>
    </location>
</feature>
<dbReference type="Proteomes" id="UP000317494">
    <property type="component" value="Unassembled WGS sequence"/>
</dbReference>
<dbReference type="EMBL" id="QEAN01000214">
    <property type="protein sequence ID" value="TPX42968.1"/>
    <property type="molecule type" value="Genomic_DNA"/>
</dbReference>
<organism evidence="6 7">
    <name type="scientific">Synchytrium endobioticum</name>
    <dbReference type="NCBI Taxonomy" id="286115"/>
    <lineage>
        <taxon>Eukaryota</taxon>
        <taxon>Fungi</taxon>
        <taxon>Fungi incertae sedis</taxon>
        <taxon>Chytridiomycota</taxon>
        <taxon>Chytridiomycota incertae sedis</taxon>
        <taxon>Chytridiomycetes</taxon>
        <taxon>Synchytriales</taxon>
        <taxon>Synchytriaceae</taxon>
        <taxon>Synchytrium</taxon>
    </lineage>
</organism>
<feature type="domain" description="LysM" evidence="5">
    <location>
        <begin position="345"/>
        <end position="390"/>
    </location>
</feature>
<dbReference type="CDD" id="cd00118">
    <property type="entry name" value="LysM"/>
    <property type="match status" value="1"/>
</dbReference>
<dbReference type="SMART" id="SM00257">
    <property type="entry name" value="LysM"/>
    <property type="match status" value="3"/>
</dbReference>
<dbReference type="PANTHER" id="PTHR34997:SF1">
    <property type="entry name" value="PEPTIDOGLYCAN-BINDING LYSIN DOMAIN"/>
    <property type="match status" value="1"/>
</dbReference>